<dbReference type="Proteomes" id="UP001595799">
    <property type="component" value="Unassembled WGS sequence"/>
</dbReference>
<keyword evidence="2" id="KW-0732">Signal</keyword>
<comment type="caution">
    <text evidence="3">The sequence shown here is derived from an EMBL/GenBank/DDBJ whole genome shotgun (WGS) entry which is preliminary data.</text>
</comment>
<name>A0ABV8UHV9_9PROT</name>
<feature type="region of interest" description="Disordered" evidence="1">
    <location>
        <begin position="45"/>
        <end position="65"/>
    </location>
</feature>
<reference evidence="4" key="1">
    <citation type="journal article" date="2019" name="Int. J. Syst. Evol. Microbiol.">
        <title>The Global Catalogue of Microorganisms (GCM) 10K type strain sequencing project: providing services to taxonomists for standard genome sequencing and annotation.</title>
        <authorList>
            <consortium name="The Broad Institute Genomics Platform"/>
            <consortium name="The Broad Institute Genome Sequencing Center for Infectious Disease"/>
            <person name="Wu L."/>
            <person name="Ma J."/>
        </authorList>
    </citation>
    <scope>NUCLEOTIDE SEQUENCE [LARGE SCALE GENOMIC DNA]</scope>
    <source>
        <strain evidence="4">CECT 8472</strain>
    </source>
</reference>
<evidence type="ECO:0000313" key="3">
    <source>
        <dbReference type="EMBL" id="MFC4350762.1"/>
    </source>
</evidence>
<feature type="chain" id="PRO_5045691873" evidence="2">
    <location>
        <begin position="23"/>
        <end position="134"/>
    </location>
</feature>
<sequence>MVKSYSLFCTILILLTPLPVAAKDLDLTITRQDCRLLQPYEAEAGQDPAYKPGEDVDGNPVAPADLNGGTGFRIPDSFSFPLEVTPFPDSAFSSSAIRLGRIRVGSDGRVFWNGKSLSERDRYLVAQECRKNSK</sequence>
<evidence type="ECO:0000256" key="2">
    <source>
        <dbReference type="SAM" id="SignalP"/>
    </source>
</evidence>
<proteinExistence type="predicted"/>
<evidence type="ECO:0000313" key="4">
    <source>
        <dbReference type="Proteomes" id="UP001595799"/>
    </source>
</evidence>
<accession>A0ABV8UHV9</accession>
<evidence type="ECO:0000256" key="1">
    <source>
        <dbReference type="SAM" id="MobiDB-lite"/>
    </source>
</evidence>
<dbReference type="RefSeq" id="WP_382421107.1">
    <property type="nucleotide sequence ID" value="NZ_JBHSCW010000002.1"/>
</dbReference>
<gene>
    <name evidence="3" type="ORF">ACFOW6_04305</name>
</gene>
<keyword evidence="4" id="KW-1185">Reference proteome</keyword>
<organism evidence="3 4">
    <name type="scientific">Fodinicurvata halophila</name>
    <dbReference type="NCBI Taxonomy" id="1419723"/>
    <lineage>
        <taxon>Bacteria</taxon>
        <taxon>Pseudomonadati</taxon>
        <taxon>Pseudomonadota</taxon>
        <taxon>Alphaproteobacteria</taxon>
        <taxon>Rhodospirillales</taxon>
        <taxon>Rhodovibrionaceae</taxon>
        <taxon>Fodinicurvata</taxon>
    </lineage>
</organism>
<dbReference type="EMBL" id="JBHSCW010000002">
    <property type="protein sequence ID" value="MFC4350762.1"/>
    <property type="molecule type" value="Genomic_DNA"/>
</dbReference>
<protein>
    <submittedName>
        <fullName evidence="3">Uncharacterized protein</fullName>
    </submittedName>
</protein>
<feature type="signal peptide" evidence="2">
    <location>
        <begin position="1"/>
        <end position="22"/>
    </location>
</feature>